<evidence type="ECO:0000259" key="2">
    <source>
        <dbReference type="Pfam" id="PF24096"/>
    </source>
</evidence>
<dbReference type="Pfam" id="PF12770">
    <property type="entry name" value="CHAT"/>
    <property type="match status" value="1"/>
</dbReference>
<dbReference type="InterPro" id="IPR029058">
    <property type="entry name" value="AB_hydrolase_fold"/>
</dbReference>
<dbReference type="PANTHER" id="PTHR11440">
    <property type="entry name" value="LECITHIN-CHOLESTEROL ACYLTRANSFERASE-RELATED"/>
    <property type="match status" value="1"/>
</dbReference>
<dbReference type="InterPro" id="IPR003386">
    <property type="entry name" value="LACT/PDAT_acylTrfase"/>
</dbReference>
<dbReference type="InterPro" id="IPR024983">
    <property type="entry name" value="CHAT_dom"/>
</dbReference>
<name>A0AA95NCZ0_9BURK</name>
<dbReference type="KEGG" id="pais:PFX98_04640"/>
<sequence>MASTPTPPPATIALRVASDGLTPTTLATSQVRISGTPRRVRPLSAARDAGQAAGTLNVQADEVVRVEYENGLVMWVRADDLLRDRGRKGAQRGDGEASWEIDASARIGAYRDDIQPSSERGLLSLGIKALDFIGIDLAGATARSIGLTFERKQLGNEPGLYRVALQPQLGMSAVADGPASMKSDAPVLLFLHGTMSSFAGSYAALASTAADEGGRAAAALRQQIAQRYGAEVYAWEHRTLSESPIRNALELVKQLPVGAQLHLVSHSRGGLVGELLTLGQRARSGDDPLNAALLDQLFAQDGTAAEQLGLGALIGEAAKLRSGGYQEDRRLLGELLTQLDERRIRVLRFARVACPARGTTLASGRLDRWLSVLDTVLGKLVPGGLFGDAMDFLLAVVKERTDPRTLPGLEAMMPGSALTRLLQTPGLTTSADLSVIAGDIEGKGLLGQLKLLAIDWFYAADHDLVVNTASMLGGIARPAGGARYRRDQGEQVSHFNYFRNKLSIDWLAAALARKDGSDAGFLPIAEAMEKPEAPSWWKAVSASRAASTPRPIAIVVPGTMGSALKARGDPIWLEYWPLLKGGLGEIGIEAGDIEAVDLLGDFYGPLLEHLTRTHRVEILPYDWRLSVREAAQRLTAKLEAVLPDAERSHQPVHIVAHSMGGLVARAMIADGGAGAQAWRRLCALPASRLLMLGTPNRGSHEAVRWLTGNNPTQAKLILLDLTRGADGVIDIVRRFPGLAELLPWDQEPNPWAQSATWKALKKEINASWTPIEDAVLRQAAATWKLLRDAAIDPEHMIYVAGCQSATVVDHEVVDEGWGLARKKLRWIASSEGDGTVPWASGRLKDVRTFYAPDTGHDQLCSNADDRSIFRGYVDLLLSGNTDQLSSTPPTRARAGGAAERFVLPELPVFDELPDAAALRGLGFGGTRARRRGAGARPQSARLRVSLRHGDLRYARHPVLVGHYQDDTIVSAEASLDQRLRGRQAQGPLTRKRELGLYPGAAGSHAVFFNEIAERSPSGALVVGLGQVGELSPGRLEAGVRDLLLDYALQLLQRDALARKGAPRDQDKDGRISASLSSLLVGTGASSLSPQESMEAVLRGALAANRKLEDAQLDQQVLIDGVEFVELFQDLAIGAAKDLTRLLASAELGPKLHWPCPVVEEGEGRLQRSRFDADQSWWQRIEITEDRKADRLRFVVTGDRARAEAILAFGQLRLADGFIAQACGSAGNNSEVSKTLFEMLLPNRLKESAPDQRAMVLLLDEASARFPWELLEDRWSHLGRPPAVVSGMVRQLKTELFRAQPNYAYQNSVYVVGNPDLDGWDGFVDLPGARQEAEQVRQLFAQGGYDVTASIDANASSILTGLHGRPLRVLHLAGHGEHEFEVAQEAAPAELSITLPDGSSAQRLPERRKYSGMVIGKGVFLTPGDVEQMRYVPELVFVNCCKLGKTGGSLGGQNLLAANLGVGFIRMGVRAVICAGWAVDDAAALTFAQSFYGAMLDGKTFGQAVLEARRAAWERHPGANTWGAYQCYGDPGYRLVREDGEAERAARPPFCSAAELVVELRNRAEDTRMQSKEKDCDEPALQAQLRARIDALLKRIPAQDRADCRTGDWLARADVCAALGFAYGEGNMFEDALVWLDKALASDQGECPVRAAEQAANYRVRLAALEWVALRQRAGAGAGPGLQLQRRAIAERIEQALRELDVINARASSGERLKLMGSACKRLAWVQIEHGRSEALLNMAAYYRQAFDARPDAYAFSNWALACLLLEAYDPAYARGDWHAALDTQCEQQASAAGAELEASPSFWGECALGDLAVVQLLLAARDSERCAALAQAATARYEAALARGASLREAATIQEHLDFLIELTGERRAPWDLAVHEALQTMRRAV</sequence>
<dbReference type="GO" id="GO:0006629">
    <property type="term" value="P:lipid metabolic process"/>
    <property type="evidence" value="ECO:0007669"/>
    <property type="project" value="InterPro"/>
</dbReference>
<dbReference type="InterPro" id="IPR055803">
    <property type="entry name" value="DUF7379"/>
</dbReference>
<accession>A0AA95NCZ0</accession>
<evidence type="ECO:0000259" key="1">
    <source>
        <dbReference type="Pfam" id="PF12770"/>
    </source>
</evidence>
<dbReference type="Pfam" id="PF24096">
    <property type="entry name" value="DUF7379"/>
    <property type="match status" value="1"/>
</dbReference>
<dbReference type="GO" id="GO:0008374">
    <property type="term" value="F:O-acyltransferase activity"/>
    <property type="evidence" value="ECO:0007669"/>
    <property type="project" value="InterPro"/>
</dbReference>
<dbReference type="SUPFAM" id="SSF53474">
    <property type="entry name" value="alpha/beta-Hydrolases"/>
    <property type="match status" value="2"/>
</dbReference>
<dbReference type="RefSeq" id="WP_285234001.1">
    <property type="nucleotide sequence ID" value="NZ_CP116346.1"/>
</dbReference>
<proteinExistence type="predicted"/>
<gene>
    <name evidence="3" type="ORF">PFX98_04640</name>
</gene>
<organism evidence="3 4">
    <name type="scientific">Paucibacter sediminis</name>
    <dbReference type="NCBI Taxonomy" id="3019553"/>
    <lineage>
        <taxon>Bacteria</taxon>
        <taxon>Pseudomonadati</taxon>
        <taxon>Pseudomonadota</taxon>
        <taxon>Betaproteobacteria</taxon>
        <taxon>Burkholderiales</taxon>
        <taxon>Sphaerotilaceae</taxon>
        <taxon>Roseateles</taxon>
    </lineage>
</organism>
<feature type="domain" description="DUF7379" evidence="2">
    <location>
        <begin position="188"/>
        <end position="277"/>
    </location>
</feature>
<reference evidence="3" key="1">
    <citation type="submission" date="2023-01" db="EMBL/GenBank/DDBJ databases">
        <title>Whole genome sequence of Paucibacter sp. S2-9 isolated from pond sediment.</title>
        <authorList>
            <person name="Jung J.Y."/>
        </authorList>
    </citation>
    <scope>NUCLEOTIDE SEQUENCE</scope>
    <source>
        <strain evidence="3">S2-9</strain>
    </source>
</reference>
<evidence type="ECO:0000313" key="3">
    <source>
        <dbReference type="EMBL" id="WIT12900.1"/>
    </source>
</evidence>
<keyword evidence="4" id="KW-1185">Reference proteome</keyword>
<protein>
    <submittedName>
        <fullName evidence="3">CHAT domain-containing protein</fullName>
    </submittedName>
</protein>
<evidence type="ECO:0000313" key="4">
    <source>
        <dbReference type="Proteomes" id="UP001177769"/>
    </source>
</evidence>
<dbReference type="Pfam" id="PF20308">
    <property type="entry name" value="TPR-S"/>
    <property type="match status" value="1"/>
</dbReference>
<dbReference type="Pfam" id="PF02450">
    <property type="entry name" value="LCAT"/>
    <property type="match status" value="1"/>
</dbReference>
<dbReference type="EMBL" id="CP116346">
    <property type="protein sequence ID" value="WIT12900.1"/>
    <property type="molecule type" value="Genomic_DNA"/>
</dbReference>
<dbReference type="Gene3D" id="3.40.50.1820">
    <property type="entry name" value="alpha/beta hydrolase"/>
    <property type="match status" value="2"/>
</dbReference>
<dbReference type="InterPro" id="IPR046880">
    <property type="entry name" value="TPR-S"/>
</dbReference>
<feature type="domain" description="CHAT" evidence="1">
    <location>
        <begin position="1231"/>
        <end position="1529"/>
    </location>
</feature>
<dbReference type="Proteomes" id="UP001177769">
    <property type="component" value="Chromosome"/>
</dbReference>